<evidence type="ECO:0000256" key="1">
    <source>
        <dbReference type="ARBA" id="ARBA00022679"/>
    </source>
</evidence>
<dbReference type="PROSITE" id="PS51186">
    <property type="entry name" value="GNAT"/>
    <property type="match status" value="1"/>
</dbReference>
<proteinExistence type="predicted"/>
<evidence type="ECO:0000259" key="3">
    <source>
        <dbReference type="PROSITE" id="PS51186"/>
    </source>
</evidence>
<evidence type="ECO:0000313" key="5">
    <source>
        <dbReference type="Proteomes" id="UP001523550"/>
    </source>
</evidence>
<keyword evidence="1" id="KW-0808">Transferase</keyword>
<dbReference type="InterPro" id="IPR000182">
    <property type="entry name" value="GNAT_dom"/>
</dbReference>
<keyword evidence="2" id="KW-0012">Acyltransferase</keyword>
<dbReference type="InterPro" id="IPR051556">
    <property type="entry name" value="N-term/lysine_N-AcTrnsfr"/>
</dbReference>
<accession>A0ABT1GA19</accession>
<dbReference type="Proteomes" id="UP001523550">
    <property type="component" value="Unassembled WGS sequence"/>
</dbReference>
<dbReference type="Gene3D" id="3.40.630.30">
    <property type="match status" value="1"/>
</dbReference>
<dbReference type="PANTHER" id="PTHR42919">
    <property type="entry name" value="N-ALPHA-ACETYLTRANSFERASE"/>
    <property type="match status" value="1"/>
</dbReference>
<keyword evidence="5" id="KW-1185">Reference proteome</keyword>
<evidence type="ECO:0000313" key="4">
    <source>
        <dbReference type="EMBL" id="MCP1726787.1"/>
    </source>
</evidence>
<dbReference type="CDD" id="cd04301">
    <property type="entry name" value="NAT_SF"/>
    <property type="match status" value="1"/>
</dbReference>
<protein>
    <submittedName>
        <fullName evidence="4">Ribosomal protein S18 acetylase RimI-like enzyme</fullName>
    </submittedName>
</protein>
<sequence>MRPRSTEFHEEPKKRVSVIMEIVKVSGEDDIAEVAALARKIWTAHYTPIIGKAQVDYMLERFQSEQAIAQQIRDGQEYYLLRDEGEVGYLGLVPDSAQKTLMISKIYVDGEQRGKGYGWHMLDFVESLCRERGLESIWLTVNKHNQDSIYWYQNRGFNKTGALVQDIGGGFVMDDYRLEKSL</sequence>
<organism evidence="4 5">
    <name type="scientific">Natronospira proteinivora</name>
    <dbReference type="NCBI Taxonomy" id="1807133"/>
    <lineage>
        <taxon>Bacteria</taxon>
        <taxon>Pseudomonadati</taxon>
        <taxon>Pseudomonadota</taxon>
        <taxon>Gammaproteobacteria</taxon>
        <taxon>Natronospirales</taxon>
        <taxon>Natronospiraceae</taxon>
        <taxon>Natronospira</taxon>
    </lineage>
</organism>
<comment type="caution">
    <text evidence="4">The sequence shown here is derived from an EMBL/GenBank/DDBJ whole genome shotgun (WGS) entry which is preliminary data.</text>
</comment>
<dbReference type="EMBL" id="JALJYF010000001">
    <property type="protein sequence ID" value="MCP1726787.1"/>
    <property type="molecule type" value="Genomic_DNA"/>
</dbReference>
<dbReference type="InterPro" id="IPR016181">
    <property type="entry name" value="Acyl_CoA_acyltransferase"/>
</dbReference>
<dbReference type="SUPFAM" id="SSF55729">
    <property type="entry name" value="Acyl-CoA N-acyltransferases (Nat)"/>
    <property type="match status" value="1"/>
</dbReference>
<dbReference type="RefSeq" id="WP_253445636.1">
    <property type="nucleotide sequence ID" value="NZ_JALJYF010000001.1"/>
</dbReference>
<name>A0ABT1GA19_9GAMM</name>
<dbReference type="PANTHER" id="PTHR42919:SF8">
    <property type="entry name" value="N-ALPHA-ACETYLTRANSFERASE 50"/>
    <property type="match status" value="1"/>
</dbReference>
<feature type="domain" description="N-acetyltransferase" evidence="3">
    <location>
        <begin position="20"/>
        <end position="182"/>
    </location>
</feature>
<gene>
    <name evidence="4" type="ORF">J2T60_000752</name>
</gene>
<dbReference type="Pfam" id="PF00583">
    <property type="entry name" value="Acetyltransf_1"/>
    <property type="match status" value="1"/>
</dbReference>
<reference evidence="4 5" key="1">
    <citation type="submission" date="2022-03" db="EMBL/GenBank/DDBJ databases">
        <title>Genomic Encyclopedia of Type Strains, Phase III (KMG-III): the genomes of soil and plant-associated and newly described type strains.</title>
        <authorList>
            <person name="Whitman W."/>
        </authorList>
    </citation>
    <scope>NUCLEOTIDE SEQUENCE [LARGE SCALE GENOMIC DNA]</scope>
    <source>
        <strain evidence="4 5">BSker1</strain>
    </source>
</reference>
<evidence type="ECO:0000256" key="2">
    <source>
        <dbReference type="ARBA" id="ARBA00023315"/>
    </source>
</evidence>